<dbReference type="NCBIfam" id="TIGR01980">
    <property type="entry name" value="sufB"/>
    <property type="match status" value="1"/>
</dbReference>
<feature type="compositionally biased region" description="Low complexity" evidence="2">
    <location>
        <begin position="8"/>
        <end position="24"/>
    </location>
</feature>
<dbReference type="InterPro" id="IPR037284">
    <property type="entry name" value="SUF_FeS_clus_asmbl_SufBD_sf"/>
</dbReference>
<evidence type="ECO:0000313" key="5">
    <source>
        <dbReference type="EMBL" id="MBB3328147.1"/>
    </source>
</evidence>
<dbReference type="EMBL" id="JACHZG010000001">
    <property type="protein sequence ID" value="MBB3328147.1"/>
    <property type="molecule type" value="Genomic_DNA"/>
</dbReference>
<name>A0A7W5P860_9ACTN</name>
<evidence type="ECO:0000259" key="4">
    <source>
        <dbReference type="Pfam" id="PF19295"/>
    </source>
</evidence>
<dbReference type="InterPro" id="IPR010231">
    <property type="entry name" value="SUF_FeS_clus_asmbl_SufB"/>
</dbReference>
<dbReference type="InterPro" id="IPR000825">
    <property type="entry name" value="SUF_FeS_clus_asmbl_SufBD_core"/>
</dbReference>
<dbReference type="Pfam" id="PF19295">
    <property type="entry name" value="SufBD_N"/>
    <property type="match status" value="1"/>
</dbReference>
<dbReference type="Pfam" id="PF01458">
    <property type="entry name" value="SUFBD_core"/>
    <property type="match status" value="1"/>
</dbReference>
<gene>
    <name evidence="5" type="ORF">FHX39_003091</name>
</gene>
<evidence type="ECO:0000256" key="2">
    <source>
        <dbReference type="SAM" id="MobiDB-lite"/>
    </source>
</evidence>
<evidence type="ECO:0000313" key="6">
    <source>
        <dbReference type="Proteomes" id="UP000565572"/>
    </source>
</evidence>
<protein>
    <submittedName>
        <fullName evidence="5">Fe-S cluster assembly protein SufB</fullName>
    </submittedName>
</protein>
<proteinExistence type="inferred from homology"/>
<dbReference type="SUPFAM" id="SSF101960">
    <property type="entry name" value="Stabilizer of iron transporter SufD"/>
    <property type="match status" value="1"/>
</dbReference>
<feature type="domain" description="SUF system FeS cluster assembly SufBD N-terminal" evidence="4">
    <location>
        <begin position="156"/>
        <end position="226"/>
    </location>
</feature>
<comment type="similarity">
    <text evidence="1">Belongs to the iron-sulfur cluster assembly SufBD family.</text>
</comment>
<feature type="region of interest" description="Disordered" evidence="2">
    <location>
        <begin position="1"/>
        <end position="26"/>
    </location>
</feature>
<organism evidence="5 6">
    <name type="scientific">Microlunatus antarcticus</name>
    <dbReference type="NCBI Taxonomy" id="53388"/>
    <lineage>
        <taxon>Bacteria</taxon>
        <taxon>Bacillati</taxon>
        <taxon>Actinomycetota</taxon>
        <taxon>Actinomycetes</taxon>
        <taxon>Propionibacteriales</taxon>
        <taxon>Propionibacteriaceae</taxon>
        <taxon>Microlunatus</taxon>
    </lineage>
</organism>
<dbReference type="Proteomes" id="UP000565572">
    <property type="component" value="Unassembled WGS sequence"/>
</dbReference>
<accession>A0A7W5P860</accession>
<sequence>MTDILDETAVTTGTATGPVAPGTGQSQDEHLDALGRYRFGWSDSDAAGSIAKRGLSTAVVENISALKSEPQWMLDLRLKGLKLFDRKPMPAWGAELNDIDFDNIKYFVRSTEKQAATWDDLPADIKNTYDKLGIPEAEKARLVSGVAAQYESEVVYHKINEELEKQGVIFLDTDTALKEYPELFAEYFATVIPVGDNKFSALNSAVWSGGSFIYVPKGVHVEIPLQAYFRINTENMGQFERTLIIVDEDAYVHYVEGCTAPIYSSDSLHSAVVEIVVKKGARCRYTTIQNWSNNVYNLVTKRATCEEGATMEWIDGNIGSKVTMKYPAVYLMGEHARGETLSIAFAGEGQHQDAGSKMVHCAPYTSSSIISKSVARGGGRTSYRGLVQVQDGAHHSASIVKCDALLVDSISRSDTYPYVDVREDDVSMAHEATVSKVSDEQLFYLMSRGMGEDEAMAMIVRGFVEPIARELPMEYALELNRLIELQMEGAVG</sequence>
<reference evidence="5 6" key="1">
    <citation type="submission" date="2020-08" db="EMBL/GenBank/DDBJ databases">
        <title>Sequencing the genomes of 1000 actinobacteria strains.</title>
        <authorList>
            <person name="Klenk H.-P."/>
        </authorList>
    </citation>
    <scope>NUCLEOTIDE SEQUENCE [LARGE SCALE GENOMIC DNA]</scope>
    <source>
        <strain evidence="5 6">DSM 11053</strain>
    </source>
</reference>
<dbReference type="PANTHER" id="PTHR30508:SF1">
    <property type="entry name" value="UPF0051 PROTEIN ABCI8, CHLOROPLASTIC-RELATED"/>
    <property type="match status" value="1"/>
</dbReference>
<evidence type="ECO:0000256" key="1">
    <source>
        <dbReference type="ARBA" id="ARBA00043967"/>
    </source>
</evidence>
<comment type="caution">
    <text evidence="5">The sequence shown here is derived from an EMBL/GenBank/DDBJ whole genome shotgun (WGS) entry which is preliminary data.</text>
</comment>
<keyword evidence="6" id="KW-1185">Reference proteome</keyword>
<dbReference type="PANTHER" id="PTHR30508">
    <property type="entry name" value="FES CLUSTER ASSEMBLY PROTEIN SUF"/>
    <property type="match status" value="1"/>
</dbReference>
<dbReference type="InterPro" id="IPR045595">
    <property type="entry name" value="SufBD_N"/>
</dbReference>
<evidence type="ECO:0000259" key="3">
    <source>
        <dbReference type="Pfam" id="PF01458"/>
    </source>
</evidence>
<dbReference type="InterPro" id="IPR055346">
    <property type="entry name" value="Fe-S_cluster_assembly_SufBD"/>
</dbReference>
<dbReference type="GO" id="GO:0016226">
    <property type="term" value="P:iron-sulfur cluster assembly"/>
    <property type="evidence" value="ECO:0007669"/>
    <property type="project" value="InterPro"/>
</dbReference>
<dbReference type="AlphaFoldDB" id="A0A7W5P860"/>
<feature type="domain" description="SUF system FeS cluster assembly SufBD core" evidence="3">
    <location>
        <begin position="229"/>
        <end position="463"/>
    </location>
</feature>
<dbReference type="RefSeq" id="WP_183339856.1">
    <property type="nucleotide sequence ID" value="NZ_JACHZG010000001.1"/>
</dbReference>